<keyword evidence="3" id="KW-1185">Reference proteome</keyword>
<reference evidence="2 3" key="1">
    <citation type="submission" date="2018-06" db="EMBL/GenBank/DDBJ databases">
        <authorList>
            <consortium name="Pathogen Informatics"/>
            <person name="Doyle S."/>
        </authorList>
    </citation>
    <scope>NUCLEOTIDE SEQUENCE [LARGE SCALE GENOMIC DNA]</scope>
    <source>
        <strain evidence="2 3">NCTC4191</strain>
    </source>
</reference>
<dbReference type="Pfam" id="PF22481">
    <property type="entry name" value="DUF6985"/>
    <property type="match status" value="1"/>
</dbReference>
<dbReference type="AlphaFoldDB" id="A0A380TX06"/>
<organism evidence="2 3">
    <name type="scientific">Actinobacillus lignieresii</name>
    <dbReference type="NCBI Taxonomy" id="720"/>
    <lineage>
        <taxon>Bacteria</taxon>
        <taxon>Pseudomonadati</taxon>
        <taxon>Pseudomonadota</taxon>
        <taxon>Gammaproteobacteria</taxon>
        <taxon>Pasteurellales</taxon>
        <taxon>Pasteurellaceae</taxon>
        <taxon>Actinobacillus</taxon>
    </lineage>
</organism>
<gene>
    <name evidence="2" type="ORF">NCTC4191_00861</name>
</gene>
<dbReference type="EMBL" id="UFRN01000002">
    <property type="protein sequence ID" value="SUT92552.1"/>
    <property type="molecule type" value="Genomic_DNA"/>
</dbReference>
<proteinExistence type="predicted"/>
<accession>A0A380TX06</accession>
<evidence type="ECO:0000259" key="1">
    <source>
        <dbReference type="Pfam" id="PF22481"/>
    </source>
</evidence>
<dbReference type="InterPro" id="IPR054254">
    <property type="entry name" value="DUF6985"/>
</dbReference>
<dbReference type="Proteomes" id="UP000254253">
    <property type="component" value="Unassembled WGS sequence"/>
</dbReference>
<dbReference type="RefSeq" id="WP_115590341.1">
    <property type="nucleotide sequence ID" value="NZ_LR134169.1"/>
</dbReference>
<feature type="domain" description="DUF6985" evidence="1">
    <location>
        <begin position="8"/>
        <end position="75"/>
    </location>
</feature>
<sequence length="123" mass="14324">MNESDLIFNYGWRKPINILFNNKQIEIELVFEAYKGENVNEKQKSAYQQFIDHQDKYSQTVKKLLADYKNKYQIVDASIDIKTLLINQNGSFGLLCDCAWDIENGIAIVLSPEEKIVIQDEFL</sequence>
<protein>
    <recommendedName>
        <fullName evidence="1">DUF6985 domain-containing protein</fullName>
    </recommendedName>
</protein>
<evidence type="ECO:0000313" key="3">
    <source>
        <dbReference type="Proteomes" id="UP000254253"/>
    </source>
</evidence>
<evidence type="ECO:0000313" key="2">
    <source>
        <dbReference type="EMBL" id="SUT92552.1"/>
    </source>
</evidence>
<name>A0A380TX06_ACTLI</name>